<evidence type="ECO:0000313" key="2">
    <source>
        <dbReference type="EMBL" id="CAB4175380.1"/>
    </source>
</evidence>
<sequence length="85" mass="9539">MKIKYLAIASIILVVYGIGLYFIIQESNQCDTHVTLTDGETYDCRVVNSFDSGMSRIKLCDGTSVEVPTIRIKSIITEKDLIKSY</sequence>
<keyword evidence="1" id="KW-0472">Membrane</keyword>
<dbReference type="EMBL" id="LR796923">
    <property type="protein sequence ID" value="CAB4175380.1"/>
    <property type="molecule type" value="Genomic_DNA"/>
</dbReference>
<organism evidence="2">
    <name type="scientific">uncultured Caudovirales phage</name>
    <dbReference type="NCBI Taxonomy" id="2100421"/>
    <lineage>
        <taxon>Viruses</taxon>
        <taxon>Duplodnaviria</taxon>
        <taxon>Heunggongvirae</taxon>
        <taxon>Uroviricota</taxon>
        <taxon>Caudoviricetes</taxon>
        <taxon>Peduoviridae</taxon>
        <taxon>Maltschvirus</taxon>
        <taxon>Maltschvirus maltsch</taxon>
    </lineage>
</organism>
<keyword evidence="1" id="KW-1133">Transmembrane helix</keyword>
<keyword evidence="1" id="KW-0812">Transmembrane</keyword>
<gene>
    <name evidence="2" type="ORF">UFOVP972_160</name>
</gene>
<evidence type="ECO:0000256" key="1">
    <source>
        <dbReference type="SAM" id="Phobius"/>
    </source>
</evidence>
<name>A0A6J5PTX1_9CAUD</name>
<feature type="transmembrane region" description="Helical" evidence="1">
    <location>
        <begin position="5"/>
        <end position="24"/>
    </location>
</feature>
<accession>A0A6J5PTX1</accession>
<proteinExistence type="predicted"/>
<protein>
    <submittedName>
        <fullName evidence="2">Uncharacterized protein</fullName>
    </submittedName>
</protein>
<reference evidence="2" key="1">
    <citation type="submission" date="2020-05" db="EMBL/GenBank/DDBJ databases">
        <authorList>
            <person name="Chiriac C."/>
            <person name="Salcher M."/>
            <person name="Ghai R."/>
            <person name="Kavagutti S V."/>
        </authorList>
    </citation>
    <scope>NUCLEOTIDE SEQUENCE</scope>
</reference>